<evidence type="ECO:0000256" key="2">
    <source>
        <dbReference type="ARBA" id="ARBA00012224"/>
    </source>
</evidence>
<evidence type="ECO:0000313" key="7">
    <source>
        <dbReference type="EMBL" id="CCH70495.1"/>
    </source>
</evidence>
<evidence type="ECO:0000259" key="6">
    <source>
        <dbReference type="Pfam" id="PF00155"/>
    </source>
</evidence>
<gene>
    <name evidence="7" type="ORF">BN10_590012</name>
</gene>
<reference evidence="7 8" key="1">
    <citation type="journal article" date="2013" name="ISME J.">
        <title>A metabolic model for members of the genus Tetrasphaera involved in enhanced biological phosphorus removal.</title>
        <authorList>
            <person name="Kristiansen R."/>
            <person name="Nguyen H.T.T."/>
            <person name="Saunders A.M."/>
            <person name="Nielsen J.L."/>
            <person name="Wimmer R."/>
            <person name="Le V.Q."/>
            <person name="McIlroy S.J."/>
            <person name="Petrovski S."/>
            <person name="Seviour R.J."/>
            <person name="Calteau A."/>
            <person name="Nielsen K.L."/>
            <person name="Nielsen P.H."/>
        </authorList>
    </citation>
    <scope>NUCLEOTIDE SEQUENCE [LARGE SCALE GENOMIC DNA]</scope>
    <source>
        <strain evidence="7 8">Lp2</strain>
    </source>
</reference>
<dbReference type="CDD" id="cd00609">
    <property type="entry name" value="AAT_like"/>
    <property type="match status" value="1"/>
</dbReference>
<dbReference type="EMBL" id="CAIZ01000129">
    <property type="protein sequence ID" value="CCH70495.1"/>
    <property type="molecule type" value="Genomic_DNA"/>
</dbReference>
<dbReference type="PANTHER" id="PTHR43525">
    <property type="entry name" value="PROTEIN MALY"/>
    <property type="match status" value="1"/>
</dbReference>
<evidence type="ECO:0000256" key="3">
    <source>
        <dbReference type="ARBA" id="ARBA00022898"/>
    </source>
</evidence>
<proteinExistence type="inferred from homology"/>
<dbReference type="AlphaFoldDB" id="N0E3Z3"/>
<evidence type="ECO:0000256" key="4">
    <source>
        <dbReference type="ARBA" id="ARBA00023239"/>
    </source>
</evidence>
<comment type="cofactor">
    <cofactor evidence="1">
        <name>pyridoxal 5'-phosphate</name>
        <dbReference type="ChEBI" id="CHEBI:597326"/>
    </cofactor>
</comment>
<dbReference type="OrthoDB" id="3224382at2"/>
<name>N0E3Z3_9MICO</name>
<dbReference type="Proteomes" id="UP000013167">
    <property type="component" value="Unassembled WGS sequence"/>
</dbReference>
<comment type="caution">
    <text evidence="7">The sequence shown here is derived from an EMBL/GenBank/DDBJ whole genome shotgun (WGS) entry which is preliminary data.</text>
</comment>
<protein>
    <recommendedName>
        <fullName evidence="2">cysteine-S-conjugate beta-lyase</fullName>
        <ecNumber evidence="2">4.4.1.13</ecNumber>
    </recommendedName>
</protein>
<dbReference type="Pfam" id="PF00155">
    <property type="entry name" value="Aminotran_1_2"/>
    <property type="match status" value="1"/>
</dbReference>
<dbReference type="HOGENOM" id="CLU_017584_15_2_11"/>
<dbReference type="eggNOG" id="COG1168">
    <property type="taxonomic scope" value="Bacteria"/>
</dbReference>
<dbReference type="InterPro" id="IPR051798">
    <property type="entry name" value="Class-II_PLP-Dep_Aminotrans"/>
</dbReference>
<dbReference type="InterPro" id="IPR015422">
    <property type="entry name" value="PyrdxlP-dep_Trfase_small"/>
</dbReference>
<dbReference type="PANTHER" id="PTHR43525:SF2">
    <property type="entry name" value="CYSTATHIONINE BETA-LYASE-RELATED"/>
    <property type="match status" value="1"/>
</dbReference>
<dbReference type="Gene3D" id="3.90.1150.10">
    <property type="entry name" value="Aspartate Aminotransferase, domain 1"/>
    <property type="match status" value="1"/>
</dbReference>
<dbReference type="InterPro" id="IPR015424">
    <property type="entry name" value="PyrdxlP-dep_Trfase"/>
</dbReference>
<keyword evidence="3" id="KW-0663">Pyridoxal phosphate</keyword>
<evidence type="ECO:0000313" key="8">
    <source>
        <dbReference type="Proteomes" id="UP000013167"/>
    </source>
</evidence>
<evidence type="ECO:0000256" key="5">
    <source>
        <dbReference type="ARBA" id="ARBA00037974"/>
    </source>
</evidence>
<dbReference type="GO" id="GO:0047804">
    <property type="term" value="F:cysteine-S-conjugate beta-lyase activity"/>
    <property type="evidence" value="ECO:0007669"/>
    <property type="project" value="UniProtKB-EC"/>
</dbReference>
<keyword evidence="8" id="KW-1185">Reference proteome</keyword>
<feature type="domain" description="Aminotransferase class I/classII large" evidence="6">
    <location>
        <begin position="27"/>
        <end position="376"/>
    </location>
</feature>
<evidence type="ECO:0000256" key="1">
    <source>
        <dbReference type="ARBA" id="ARBA00001933"/>
    </source>
</evidence>
<keyword evidence="4 7" id="KW-0456">Lyase</keyword>
<dbReference type="InterPro" id="IPR004839">
    <property type="entry name" value="Aminotransferase_I/II_large"/>
</dbReference>
<dbReference type="SUPFAM" id="SSF53383">
    <property type="entry name" value="PLP-dependent transferases"/>
    <property type="match status" value="1"/>
</dbReference>
<dbReference type="Gene3D" id="3.40.640.10">
    <property type="entry name" value="Type I PLP-dependent aspartate aminotransferase-like (Major domain)"/>
    <property type="match status" value="1"/>
</dbReference>
<dbReference type="GO" id="GO:0030170">
    <property type="term" value="F:pyridoxal phosphate binding"/>
    <property type="evidence" value="ECO:0007669"/>
    <property type="project" value="InterPro"/>
</dbReference>
<dbReference type="RefSeq" id="WP_010850344.1">
    <property type="nucleotide sequence ID" value="NZ_HF570956.1"/>
</dbReference>
<sequence length="385" mass="40553">MARILARDVTQQRRDRTSVKWTLWGPDVLPLWVAEMDAAPCPAVVEAVSSAMARGDTGYPDGLAYPAAYRRYAADSWGWDVPLDAARTCSDVMGGIDAILRVTTAPGDAVVVSPPVYDNFFNHIAAEGRRRIDAPLTPAGRLDPDALRSAFAAAIAGSGRAAYLLCNPHNPTGTVPSRAELETLAELADEFGVTVVSDEIHSPLVYAGGPGFVPWLTVSERGFAVFSAGKAWNLAAFKAAVLVAGEQSREDLTRLPLVVSYGMGHMGSIAHVAALDAGRGWLAEVLSELDDSRALLARLVADHLPAVSVRVPDATYLAWLDFRATDLGEDPATAVRQRAGVALSSGPHYGAVAGRGFARLNFATGPEILAEAVTRIASVAGSAIG</sequence>
<organism evidence="7 8">
    <name type="scientific">Phycicoccus elongatus Lp2</name>
    <dbReference type="NCBI Taxonomy" id="1193181"/>
    <lineage>
        <taxon>Bacteria</taxon>
        <taxon>Bacillati</taxon>
        <taxon>Actinomycetota</taxon>
        <taxon>Actinomycetes</taxon>
        <taxon>Micrococcales</taxon>
        <taxon>Intrasporangiaceae</taxon>
        <taxon>Phycicoccus</taxon>
    </lineage>
</organism>
<dbReference type="InterPro" id="IPR015421">
    <property type="entry name" value="PyrdxlP-dep_Trfase_major"/>
</dbReference>
<dbReference type="STRING" id="1193181.BN10_590012"/>
<dbReference type="EC" id="4.4.1.13" evidence="2"/>
<comment type="similarity">
    <text evidence="5">Belongs to the class-II pyridoxal-phosphate-dependent aminotransferase family. MalY/PatB cystathionine beta-lyase subfamily.</text>
</comment>
<accession>N0E3Z3</accession>